<sequence length="94" mass="10160">YGFDDYLEEKGLSNLNADIKEALTATATQYTLIDTQARAGNPFDVLIMDAQRNAENPINTTIDALKAQSNGLISMAEDLNLGTVSVTDTTEAFD</sequence>
<comment type="caution">
    <text evidence="1">The sequence shown here is derived from an EMBL/GenBank/DDBJ whole genome shotgun (WGS) entry which is preliminary data.</text>
</comment>
<evidence type="ECO:0000313" key="1">
    <source>
        <dbReference type="EMBL" id="OUS39251.1"/>
    </source>
</evidence>
<proteinExistence type="predicted"/>
<name>A0A1Y5HPL3_OLEAN</name>
<protein>
    <submittedName>
        <fullName evidence="1">Uncharacterized protein</fullName>
    </submittedName>
</protein>
<dbReference type="AlphaFoldDB" id="A0A1Y5HPL3"/>
<accession>A0A1Y5HPL3</accession>
<feature type="non-terminal residue" evidence="1">
    <location>
        <position position="1"/>
    </location>
</feature>
<evidence type="ECO:0000313" key="2">
    <source>
        <dbReference type="Proteomes" id="UP000227088"/>
    </source>
</evidence>
<gene>
    <name evidence="1" type="ORF">A9R00_09980</name>
</gene>
<dbReference type="Proteomes" id="UP000227088">
    <property type="component" value="Unassembled WGS sequence"/>
</dbReference>
<reference evidence="2" key="1">
    <citation type="journal article" date="2017" name="Proc. Natl. Acad. Sci. U.S.A.">
        <title>Simulation of Deepwater Horizon oil plume reveals substrate specialization within a complex community of hydrocarbon degraders.</title>
        <authorList>
            <person name="Hu P."/>
            <person name="Dubinsky E.A."/>
            <person name="Probst A.J."/>
            <person name="Wang J."/>
            <person name="Sieber C.M.K."/>
            <person name="Tom L.M."/>
            <person name="Gardinali P."/>
            <person name="Banfield J.F."/>
            <person name="Atlas R.M."/>
            <person name="Andersen G.L."/>
        </authorList>
    </citation>
    <scope>NUCLEOTIDE SEQUENCE [LARGE SCALE GENOMIC DNA]</scope>
</reference>
<organism evidence="1 2">
    <name type="scientific">Oleispira antarctica</name>
    <dbReference type="NCBI Taxonomy" id="188908"/>
    <lineage>
        <taxon>Bacteria</taxon>
        <taxon>Pseudomonadati</taxon>
        <taxon>Pseudomonadota</taxon>
        <taxon>Gammaproteobacteria</taxon>
        <taxon>Oceanospirillales</taxon>
        <taxon>Oceanospirillaceae</taxon>
        <taxon>Oleispira</taxon>
    </lineage>
</organism>
<dbReference type="EMBL" id="MABE01000579">
    <property type="protein sequence ID" value="OUS39251.1"/>
    <property type="molecule type" value="Genomic_DNA"/>
</dbReference>